<dbReference type="PANTHER" id="PTHR30238:SF4">
    <property type="entry name" value="SLL1022 PROTEIN"/>
    <property type="match status" value="1"/>
</dbReference>
<accession>A0A3B0TG05</accession>
<feature type="transmembrane region" description="Helical" evidence="5">
    <location>
        <begin position="84"/>
        <end position="104"/>
    </location>
</feature>
<protein>
    <submittedName>
        <fullName evidence="6">Integral membrane protein TerC</fullName>
    </submittedName>
</protein>
<keyword evidence="2 5" id="KW-0812">Transmembrane</keyword>
<dbReference type="GO" id="GO:0016020">
    <property type="term" value="C:membrane"/>
    <property type="evidence" value="ECO:0007669"/>
    <property type="project" value="UniProtKB-SubCell"/>
</dbReference>
<feature type="transmembrane region" description="Helical" evidence="5">
    <location>
        <begin position="124"/>
        <end position="149"/>
    </location>
</feature>
<reference evidence="6" key="1">
    <citation type="submission" date="2018-06" db="EMBL/GenBank/DDBJ databases">
        <authorList>
            <person name="Zhirakovskaya E."/>
        </authorList>
    </citation>
    <scope>NUCLEOTIDE SEQUENCE</scope>
</reference>
<evidence type="ECO:0000256" key="3">
    <source>
        <dbReference type="ARBA" id="ARBA00022989"/>
    </source>
</evidence>
<keyword evidence="3 5" id="KW-1133">Transmembrane helix</keyword>
<dbReference type="Pfam" id="PF03741">
    <property type="entry name" value="TerC"/>
    <property type="match status" value="1"/>
</dbReference>
<evidence type="ECO:0000313" key="6">
    <source>
        <dbReference type="EMBL" id="VAW16868.1"/>
    </source>
</evidence>
<feature type="transmembrane region" description="Helical" evidence="5">
    <location>
        <begin position="12"/>
        <end position="39"/>
    </location>
</feature>
<evidence type="ECO:0000256" key="4">
    <source>
        <dbReference type="ARBA" id="ARBA00023136"/>
    </source>
</evidence>
<feature type="transmembrane region" description="Helical" evidence="5">
    <location>
        <begin position="155"/>
        <end position="179"/>
    </location>
</feature>
<name>A0A3B0TG05_9ZZZZ</name>
<feature type="transmembrane region" description="Helical" evidence="5">
    <location>
        <begin position="186"/>
        <end position="206"/>
    </location>
</feature>
<evidence type="ECO:0000256" key="1">
    <source>
        <dbReference type="ARBA" id="ARBA00004141"/>
    </source>
</evidence>
<feature type="transmembrane region" description="Helical" evidence="5">
    <location>
        <begin position="51"/>
        <end position="72"/>
    </location>
</feature>
<evidence type="ECO:0000256" key="5">
    <source>
        <dbReference type="SAM" id="Phobius"/>
    </source>
</evidence>
<dbReference type="PANTHER" id="PTHR30238">
    <property type="entry name" value="MEMBRANE BOUND PREDICTED REDOX MODULATOR"/>
    <property type="match status" value="1"/>
</dbReference>
<organism evidence="6">
    <name type="scientific">hydrothermal vent metagenome</name>
    <dbReference type="NCBI Taxonomy" id="652676"/>
    <lineage>
        <taxon>unclassified sequences</taxon>
        <taxon>metagenomes</taxon>
        <taxon>ecological metagenomes</taxon>
    </lineage>
</organism>
<sequence>MLELLYDPSAWASLLTLTVLEIVLGIDNIIFLTIITSRLPAAQAKRARRIGLALALIMRIGLLLSITWIIGLTQPVFSLFGQDFSWRDIVLAGGGLFLIVKGTLEIHNSVEGDHKEGSGVSTTFTMAIVQIVVLDLIFSLDSVITAVGMAEHVEIMVLAILIAMVVMVVSAEVVSAFIAAHPTVKMLALGFLILVGMALVADGMQYHIPRGYIYFAIAFSISIEALNLLARRKRKKAP</sequence>
<dbReference type="InterPro" id="IPR005496">
    <property type="entry name" value="Integral_membrane_TerC"/>
</dbReference>
<dbReference type="AlphaFoldDB" id="A0A3B0TG05"/>
<proteinExistence type="predicted"/>
<evidence type="ECO:0000256" key="2">
    <source>
        <dbReference type="ARBA" id="ARBA00022692"/>
    </source>
</evidence>
<gene>
    <name evidence="6" type="ORF">MNBD_ALPHA09-1850</name>
</gene>
<feature type="transmembrane region" description="Helical" evidence="5">
    <location>
        <begin position="212"/>
        <end position="230"/>
    </location>
</feature>
<dbReference type="EMBL" id="UOEM01000099">
    <property type="protein sequence ID" value="VAW16868.1"/>
    <property type="molecule type" value="Genomic_DNA"/>
</dbReference>
<keyword evidence="4 5" id="KW-0472">Membrane</keyword>
<comment type="subcellular location">
    <subcellularLocation>
        <location evidence="1">Membrane</location>
        <topology evidence="1">Multi-pass membrane protein</topology>
    </subcellularLocation>
</comment>